<dbReference type="Proteomes" id="UP000005387">
    <property type="component" value="Unassembled WGS sequence"/>
</dbReference>
<accession>E0I7J3</accession>
<dbReference type="GO" id="GO:0016787">
    <property type="term" value="F:hydrolase activity"/>
    <property type="evidence" value="ECO:0007669"/>
    <property type="project" value="UniProtKB-UniRule"/>
</dbReference>
<keyword evidence="4 5" id="KW-0862">Zinc</keyword>
<proteinExistence type="inferred from homology"/>
<dbReference type="Pfam" id="PF12867">
    <property type="entry name" value="DinB_2"/>
    <property type="match status" value="1"/>
</dbReference>
<reference evidence="7 8" key="1">
    <citation type="submission" date="2010-07" db="EMBL/GenBank/DDBJ databases">
        <title>The draft genome of Paenibacillus curdlanolyticus YK9.</title>
        <authorList>
            <consortium name="US DOE Joint Genome Institute (JGI-PGF)"/>
            <person name="Lucas S."/>
            <person name="Copeland A."/>
            <person name="Lapidus A."/>
            <person name="Cheng J.-F."/>
            <person name="Bruce D."/>
            <person name="Goodwin L."/>
            <person name="Pitluck S."/>
            <person name="Land M.L."/>
            <person name="Hauser L."/>
            <person name="Chang Y.-J."/>
            <person name="Jeffries C."/>
            <person name="Anderson I.J."/>
            <person name="Johnson E."/>
            <person name="Loganathan U."/>
            <person name="Mulhopadhyay B."/>
            <person name="Kyrpides N."/>
            <person name="Woyke T.J."/>
        </authorList>
    </citation>
    <scope>NUCLEOTIDE SEQUENCE [LARGE SCALE GENOMIC DNA]</scope>
    <source>
        <strain evidence="7 8">YK9</strain>
    </source>
</reference>
<dbReference type="STRING" id="717606.PaecuDRAFT_1994"/>
<dbReference type="AlphaFoldDB" id="E0I7J3"/>
<comment type="similarity">
    <text evidence="5">Belongs to the metal hydrolase YfiT family.</text>
</comment>
<dbReference type="OrthoDB" id="9796039at2"/>
<evidence type="ECO:0000313" key="7">
    <source>
        <dbReference type="EMBL" id="EFM11546.1"/>
    </source>
</evidence>
<keyword evidence="2 5" id="KW-0479">Metal-binding</keyword>
<feature type="domain" description="DinB-like" evidence="6">
    <location>
        <begin position="40"/>
        <end position="173"/>
    </location>
</feature>
<dbReference type="RefSeq" id="WP_006038002.1">
    <property type="nucleotide sequence ID" value="NZ_AEDD01000004.1"/>
</dbReference>
<dbReference type="InterPro" id="IPR023774">
    <property type="entry name" value="Put_metal_dep_hydrolase_YfiT"/>
</dbReference>
<evidence type="ECO:0000256" key="1">
    <source>
        <dbReference type="ARBA" id="ARBA00022490"/>
    </source>
</evidence>
<dbReference type="GO" id="GO:0005737">
    <property type="term" value="C:cytoplasm"/>
    <property type="evidence" value="ECO:0007669"/>
    <property type="project" value="UniProtKB-SubCell"/>
</dbReference>
<sequence>MSEQEKELELLRFPIGRFSAPDTITSEQLKQWIAEIGKLPEQLRNAVRELEDSQLDTPYREGGWTLRQVVHHIADSHMNSYTRFKLAVTEDRPTIKPYAEELWAELSDGARAPIGLSLRLVEALHERWHYFLERLEPEQFDRAFVHPEHGRAMTLLEATAMYAWHGQHHVAHITSLKRRKGWV</sequence>
<evidence type="ECO:0000256" key="5">
    <source>
        <dbReference type="HAMAP-Rule" id="MF_01256"/>
    </source>
</evidence>
<evidence type="ECO:0000256" key="2">
    <source>
        <dbReference type="ARBA" id="ARBA00022723"/>
    </source>
</evidence>
<protein>
    <recommendedName>
        <fullName evidence="5">Putative metal-dependent hydrolase PaecuDRAFT_1994</fullName>
        <ecNumber evidence="5">3.-.-.-</ecNumber>
    </recommendedName>
</protein>
<organism evidence="7 8">
    <name type="scientific">Paenibacillus curdlanolyticus YK9</name>
    <dbReference type="NCBI Taxonomy" id="717606"/>
    <lineage>
        <taxon>Bacteria</taxon>
        <taxon>Bacillati</taxon>
        <taxon>Bacillota</taxon>
        <taxon>Bacilli</taxon>
        <taxon>Bacillales</taxon>
        <taxon>Paenibacillaceae</taxon>
        <taxon>Paenibacillus</taxon>
    </lineage>
</organism>
<dbReference type="InterPro" id="IPR024775">
    <property type="entry name" value="DinB-like"/>
</dbReference>
<comment type="cofactor">
    <cofactor evidence="5">
        <name>Zn(2+)</name>
        <dbReference type="ChEBI" id="CHEBI:29105"/>
    </cofactor>
    <text evidence="5">Binds 1 zinc ion per subunit.</text>
</comment>
<evidence type="ECO:0000313" key="8">
    <source>
        <dbReference type="Proteomes" id="UP000005387"/>
    </source>
</evidence>
<dbReference type="GO" id="GO:0008270">
    <property type="term" value="F:zinc ion binding"/>
    <property type="evidence" value="ECO:0007669"/>
    <property type="project" value="UniProtKB-UniRule"/>
</dbReference>
<feature type="binding site" evidence="5">
    <location>
        <position position="72"/>
    </location>
    <ligand>
        <name>Zn(2+)</name>
        <dbReference type="ChEBI" id="CHEBI:29105"/>
    </ligand>
</feature>
<comment type="subcellular location">
    <subcellularLocation>
        <location evidence="5">Cytoplasm</location>
    </subcellularLocation>
</comment>
<dbReference type="SUPFAM" id="SSF109854">
    <property type="entry name" value="DinB/YfiT-like putative metalloenzymes"/>
    <property type="match status" value="1"/>
</dbReference>
<comment type="function">
    <text evidence="5">Possible metal-dependent hydrolase.</text>
</comment>
<comment type="subunit">
    <text evidence="5">Homodimer.</text>
</comment>
<dbReference type="eggNOG" id="COG2318">
    <property type="taxonomic scope" value="Bacteria"/>
</dbReference>
<keyword evidence="1 5" id="KW-0963">Cytoplasm</keyword>
<gene>
    <name evidence="7" type="ORF">PaecuDRAFT_1994</name>
</gene>
<feature type="binding site" evidence="5">
    <location>
        <position position="169"/>
    </location>
    <ligand>
        <name>Zn(2+)</name>
        <dbReference type="ChEBI" id="CHEBI:29105"/>
    </ligand>
</feature>
<dbReference type="NCBIfam" id="NF009807">
    <property type="entry name" value="PRK13291.1"/>
    <property type="match status" value="1"/>
</dbReference>
<feature type="binding site" evidence="5">
    <location>
        <position position="165"/>
    </location>
    <ligand>
        <name>Zn(2+)</name>
        <dbReference type="ChEBI" id="CHEBI:29105"/>
    </ligand>
</feature>
<evidence type="ECO:0000259" key="6">
    <source>
        <dbReference type="Pfam" id="PF12867"/>
    </source>
</evidence>
<dbReference type="InterPro" id="IPR034660">
    <property type="entry name" value="DinB/YfiT-like"/>
</dbReference>
<evidence type="ECO:0000256" key="4">
    <source>
        <dbReference type="ARBA" id="ARBA00022833"/>
    </source>
</evidence>
<evidence type="ECO:0000256" key="3">
    <source>
        <dbReference type="ARBA" id="ARBA00022801"/>
    </source>
</evidence>
<keyword evidence="8" id="KW-1185">Reference proteome</keyword>
<name>E0I7J3_9BACL</name>
<dbReference type="HAMAP" id="MF_01256">
    <property type="entry name" value="YfiT_hydrol"/>
    <property type="match status" value="1"/>
</dbReference>
<keyword evidence="3 5" id="KW-0378">Hydrolase</keyword>
<dbReference type="EC" id="3.-.-.-" evidence="5"/>
<dbReference type="EMBL" id="AEDD01000004">
    <property type="protein sequence ID" value="EFM11546.1"/>
    <property type="molecule type" value="Genomic_DNA"/>
</dbReference>
<dbReference type="Gene3D" id="1.20.120.450">
    <property type="entry name" value="dinb family like domain"/>
    <property type="match status" value="1"/>
</dbReference>